<gene>
    <name evidence="2" type="ORF">B0I36DRAFT_359024</name>
</gene>
<feature type="compositionally biased region" description="Polar residues" evidence="1">
    <location>
        <begin position="156"/>
        <end position="174"/>
    </location>
</feature>
<feature type="region of interest" description="Disordered" evidence="1">
    <location>
        <begin position="1"/>
        <end position="20"/>
    </location>
</feature>
<evidence type="ECO:0000313" key="2">
    <source>
        <dbReference type="EMBL" id="KAH7037307.1"/>
    </source>
</evidence>
<organism evidence="2 3">
    <name type="scientific">Microdochium trichocladiopsis</name>
    <dbReference type="NCBI Taxonomy" id="1682393"/>
    <lineage>
        <taxon>Eukaryota</taxon>
        <taxon>Fungi</taxon>
        <taxon>Dikarya</taxon>
        <taxon>Ascomycota</taxon>
        <taxon>Pezizomycotina</taxon>
        <taxon>Sordariomycetes</taxon>
        <taxon>Xylariomycetidae</taxon>
        <taxon>Xylariales</taxon>
        <taxon>Microdochiaceae</taxon>
        <taxon>Microdochium</taxon>
    </lineage>
</organism>
<reference evidence="2" key="1">
    <citation type="journal article" date="2021" name="Nat. Commun.">
        <title>Genetic determinants of endophytism in the Arabidopsis root mycobiome.</title>
        <authorList>
            <person name="Mesny F."/>
            <person name="Miyauchi S."/>
            <person name="Thiergart T."/>
            <person name="Pickel B."/>
            <person name="Atanasova L."/>
            <person name="Karlsson M."/>
            <person name="Huettel B."/>
            <person name="Barry K.W."/>
            <person name="Haridas S."/>
            <person name="Chen C."/>
            <person name="Bauer D."/>
            <person name="Andreopoulos W."/>
            <person name="Pangilinan J."/>
            <person name="LaButti K."/>
            <person name="Riley R."/>
            <person name="Lipzen A."/>
            <person name="Clum A."/>
            <person name="Drula E."/>
            <person name="Henrissat B."/>
            <person name="Kohler A."/>
            <person name="Grigoriev I.V."/>
            <person name="Martin F.M."/>
            <person name="Hacquard S."/>
        </authorList>
    </citation>
    <scope>NUCLEOTIDE SEQUENCE</scope>
    <source>
        <strain evidence="2">MPI-CAGE-CH-0230</strain>
    </source>
</reference>
<dbReference type="GeneID" id="70187609"/>
<accession>A0A9P8YEA9</accession>
<dbReference type="Proteomes" id="UP000756346">
    <property type="component" value="Unassembled WGS sequence"/>
</dbReference>
<dbReference type="EMBL" id="JAGTJQ010000002">
    <property type="protein sequence ID" value="KAH7037307.1"/>
    <property type="molecule type" value="Genomic_DNA"/>
</dbReference>
<evidence type="ECO:0000313" key="3">
    <source>
        <dbReference type="Proteomes" id="UP000756346"/>
    </source>
</evidence>
<dbReference type="RefSeq" id="XP_046016428.1">
    <property type="nucleotide sequence ID" value="XM_046158063.1"/>
</dbReference>
<name>A0A9P8YEA9_9PEZI</name>
<feature type="region of interest" description="Disordered" evidence="1">
    <location>
        <begin position="34"/>
        <end position="211"/>
    </location>
</feature>
<comment type="caution">
    <text evidence="2">The sequence shown here is derived from an EMBL/GenBank/DDBJ whole genome shotgun (WGS) entry which is preliminary data.</text>
</comment>
<proteinExistence type="predicted"/>
<keyword evidence="3" id="KW-1185">Reference proteome</keyword>
<dbReference type="AlphaFoldDB" id="A0A9P8YEA9"/>
<dbReference type="OrthoDB" id="5380416at2759"/>
<protein>
    <submittedName>
        <fullName evidence="2">Uncharacterized protein</fullName>
    </submittedName>
</protein>
<evidence type="ECO:0000256" key="1">
    <source>
        <dbReference type="SAM" id="MobiDB-lite"/>
    </source>
</evidence>
<feature type="compositionally biased region" description="Low complexity" evidence="1">
    <location>
        <begin position="79"/>
        <end position="88"/>
    </location>
</feature>
<sequence length="211" mass="21977">MTSNATNGTSTAAAAKPPTAKRFELPALNFQFGSLTEGTNIPPPLPSPILEEPATQLPQTPRAKTANGAPAGLDGAGNSVTVSSGSGKKSSDAVPVSPTGSSRGSLRRYLSKSLLNASYEEQAPANGQGPPRPPSRTASVLDDRKAKRSSGWFRRLTSSDGTNKRTSLALQDSNTPQPAATGPPPPKIPEMSQWKAQVDTSLGDDLFKSIR</sequence>